<evidence type="ECO:0000313" key="1">
    <source>
        <dbReference type="EMBL" id="ANL87063.1"/>
    </source>
</evidence>
<dbReference type="RefSeq" id="WP_237353294.1">
    <property type="nucleotide sequence ID" value="NZ_CP013569.1"/>
</dbReference>
<gene>
    <name evidence="1" type="ORF">AMC81_PA00040</name>
</gene>
<dbReference type="EMBL" id="CP013569">
    <property type="protein sequence ID" value="ANL87063.1"/>
    <property type="molecule type" value="Genomic_DNA"/>
</dbReference>
<reference evidence="1 2" key="1">
    <citation type="submission" date="2015-11" db="EMBL/GenBank/DDBJ databases">
        <title>The limits of bacterial species coexistence and the symbiotic plasmid transference in sympatric Rhizobium populations.</title>
        <authorList>
            <person name="Perez-Carrascal O.M."/>
            <person name="VanInsberghe D."/>
            <person name="Juarez S."/>
            <person name="Polz M.F."/>
            <person name="Vinuesa P."/>
            <person name="Gonzalez V."/>
        </authorList>
    </citation>
    <scope>NUCLEOTIDE SEQUENCE [LARGE SCALE GENOMIC DNA]</scope>
    <source>
        <strain evidence="1 2">N771</strain>
        <plasmid evidence="1 2">pRphaN771a</plasmid>
    </source>
</reference>
<accession>A0ABM6CFM1</accession>
<geneLocation type="plasmid" evidence="1 2">
    <name>pRphaN771a</name>
</geneLocation>
<keyword evidence="1" id="KW-0614">Plasmid</keyword>
<proteinExistence type="predicted"/>
<dbReference type="InterPro" id="IPR044556">
    <property type="entry name" value="EndoII-like_GIY-YIG"/>
</dbReference>
<keyword evidence="2" id="KW-1185">Reference proteome</keyword>
<organism evidence="1 2">
    <name type="scientific">Rhizobium phaseoli</name>
    <dbReference type="NCBI Taxonomy" id="396"/>
    <lineage>
        <taxon>Bacteria</taxon>
        <taxon>Pseudomonadati</taxon>
        <taxon>Pseudomonadota</taxon>
        <taxon>Alphaproteobacteria</taxon>
        <taxon>Hyphomicrobiales</taxon>
        <taxon>Rhizobiaceae</taxon>
        <taxon>Rhizobium/Agrobacterium group</taxon>
        <taxon>Rhizobium</taxon>
    </lineage>
</organism>
<protein>
    <submittedName>
        <fullName evidence="1">GIY-YIG nuclease domain-containing protein</fullName>
    </submittedName>
</protein>
<dbReference type="CDD" id="cd10436">
    <property type="entry name" value="GIY-YIG_EndoII_Hpy188I_like"/>
    <property type="match status" value="1"/>
</dbReference>
<dbReference type="Proteomes" id="UP000078551">
    <property type="component" value="Plasmid pRphaN771a"/>
</dbReference>
<name>A0ABM6CFM1_9HYPH</name>
<evidence type="ECO:0000313" key="2">
    <source>
        <dbReference type="Proteomes" id="UP000078551"/>
    </source>
</evidence>
<sequence>MDAINEMTTSARIRELASQGLETAEIARQLGIRYQHVYNVLKASRTSPTPTVKQKRVAPSTTTKPPLPLSVLTEGGFAFAGRWMFSPTEELVVDVPLPKEVGVYTFVKHGFALYVGVATMGISKRLYFYGRPGTSQRTSKRLNALIKGELLASGSIDIYVAIPPDLEWNGLPIHGSAGLELGLIKKYALPWNMRSAG</sequence>